<dbReference type="Proteomes" id="UP000479000">
    <property type="component" value="Unassembled WGS sequence"/>
</dbReference>
<accession>A0A6H5GC07</accession>
<reference evidence="1 2" key="1">
    <citation type="submission" date="2020-02" db="EMBL/GenBank/DDBJ databases">
        <authorList>
            <person name="Ferguson B K."/>
        </authorList>
    </citation>
    <scope>NUCLEOTIDE SEQUENCE [LARGE SCALE GENOMIC DNA]</scope>
</reference>
<proteinExistence type="predicted"/>
<evidence type="ECO:0000313" key="1">
    <source>
        <dbReference type="EMBL" id="CAA9999283.1"/>
    </source>
</evidence>
<keyword evidence="2" id="KW-1185">Reference proteome</keyword>
<gene>
    <name evidence="1" type="ORF">NTEN_LOCUS5566</name>
</gene>
<evidence type="ECO:0000313" key="2">
    <source>
        <dbReference type="Proteomes" id="UP000479000"/>
    </source>
</evidence>
<feature type="non-terminal residue" evidence="1">
    <location>
        <position position="56"/>
    </location>
</feature>
<dbReference type="EMBL" id="CADCXU010008546">
    <property type="protein sequence ID" value="CAA9999283.1"/>
    <property type="molecule type" value="Genomic_DNA"/>
</dbReference>
<name>A0A6H5GC07_9HEMI</name>
<organism evidence="1 2">
    <name type="scientific">Nesidiocoris tenuis</name>
    <dbReference type="NCBI Taxonomy" id="355587"/>
    <lineage>
        <taxon>Eukaryota</taxon>
        <taxon>Metazoa</taxon>
        <taxon>Ecdysozoa</taxon>
        <taxon>Arthropoda</taxon>
        <taxon>Hexapoda</taxon>
        <taxon>Insecta</taxon>
        <taxon>Pterygota</taxon>
        <taxon>Neoptera</taxon>
        <taxon>Paraneoptera</taxon>
        <taxon>Hemiptera</taxon>
        <taxon>Heteroptera</taxon>
        <taxon>Panheteroptera</taxon>
        <taxon>Cimicomorpha</taxon>
        <taxon>Miridae</taxon>
        <taxon>Dicyphina</taxon>
        <taxon>Nesidiocoris</taxon>
    </lineage>
</organism>
<sequence length="56" mass="6544">MKCRPTCNSFTKTHESSINGARRAVILNKPQHQELAPYVLLIYENTRIIDKWRPTC</sequence>
<dbReference type="AlphaFoldDB" id="A0A6H5GC07"/>
<protein>
    <submittedName>
        <fullName evidence="1">Uncharacterized protein</fullName>
    </submittedName>
</protein>